<keyword evidence="4 6" id="KW-1133">Transmembrane helix</keyword>
<dbReference type="InterPro" id="IPR042094">
    <property type="entry name" value="T2SS_GspF_sf"/>
</dbReference>
<organism evidence="8 9">
    <name type="scientific">Deinococcus soli</name>
    <name type="common">ex Cha et al. 2016</name>
    <dbReference type="NCBI Taxonomy" id="1309411"/>
    <lineage>
        <taxon>Bacteria</taxon>
        <taxon>Thermotogati</taxon>
        <taxon>Deinococcota</taxon>
        <taxon>Deinococci</taxon>
        <taxon>Deinococcales</taxon>
        <taxon>Deinococcaceae</taxon>
        <taxon>Deinococcus</taxon>
    </lineage>
</organism>
<evidence type="ECO:0000256" key="5">
    <source>
        <dbReference type="ARBA" id="ARBA00023136"/>
    </source>
</evidence>
<feature type="transmembrane region" description="Helical" evidence="6">
    <location>
        <begin position="116"/>
        <end position="134"/>
    </location>
</feature>
<dbReference type="Gene3D" id="1.20.81.30">
    <property type="entry name" value="Type II secretion system (T2SS), domain F"/>
    <property type="match status" value="1"/>
</dbReference>
<reference evidence="8" key="1">
    <citation type="submission" date="2023-07" db="EMBL/GenBank/DDBJ databases">
        <title>Sorghum-associated microbial communities from plants grown in Nebraska, USA.</title>
        <authorList>
            <person name="Schachtman D."/>
        </authorList>
    </citation>
    <scope>NUCLEOTIDE SEQUENCE</scope>
    <source>
        <strain evidence="8">BE330</strain>
    </source>
</reference>
<sequence length="139" mass="14521">MTCSTPLLALAVTAEHFSVLLSGGATPQQALNVTAAKVRPSALRRALDAAGDDTTRGVTLGDALAQHPDVFPEPFVDAARAAHPAQDLAAVARTYRAADRARRTEQRTRAHVQRSVALFALGALTSGLGMLAALSRPRA</sequence>
<dbReference type="EMBL" id="JAVDQK010000005">
    <property type="protein sequence ID" value="MDR6218965.1"/>
    <property type="molecule type" value="Genomic_DNA"/>
</dbReference>
<dbReference type="AlphaFoldDB" id="A0AAE3XF55"/>
<evidence type="ECO:0000313" key="9">
    <source>
        <dbReference type="Proteomes" id="UP001185331"/>
    </source>
</evidence>
<feature type="domain" description="Type II secretion system protein GspF" evidence="7">
    <location>
        <begin position="15"/>
        <end position="133"/>
    </location>
</feature>
<evidence type="ECO:0000256" key="6">
    <source>
        <dbReference type="SAM" id="Phobius"/>
    </source>
</evidence>
<evidence type="ECO:0000256" key="2">
    <source>
        <dbReference type="ARBA" id="ARBA00022475"/>
    </source>
</evidence>
<evidence type="ECO:0000259" key="7">
    <source>
        <dbReference type="Pfam" id="PF00482"/>
    </source>
</evidence>
<dbReference type="Pfam" id="PF00482">
    <property type="entry name" value="T2SSF"/>
    <property type="match status" value="1"/>
</dbReference>
<comment type="caution">
    <text evidence="8">The sequence shown here is derived from an EMBL/GenBank/DDBJ whole genome shotgun (WGS) entry which is preliminary data.</text>
</comment>
<comment type="subcellular location">
    <subcellularLocation>
        <location evidence="1">Cell membrane</location>
        <topology evidence="1">Multi-pass membrane protein</topology>
    </subcellularLocation>
</comment>
<dbReference type="Proteomes" id="UP001185331">
    <property type="component" value="Unassembled WGS sequence"/>
</dbReference>
<protein>
    <submittedName>
        <fullName evidence="8">Type II secretory pathway component PulF</fullName>
    </submittedName>
</protein>
<dbReference type="RefSeq" id="WP_309853864.1">
    <property type="nucleotide sequence ID" value="NZ_JAVDQJ010000004.1"/>
</dbReference>
<proteinExistence type="predicted"/>
<dbReference type="InterPro" id="IPR018076">
    <property type="entry name" value="T2SS_GspF_dom"/>
</dbReference>
<accession>A0AAE3XF55</accession>
<keyword evidence="2" id="KW-1003">Cell membrane</keyword>
<evidence type="ECO:0000313" key="8">
    <source>
        <dbReference type="EMBL" id="MDR6218965.1"/>
    </source>
</evidence>
<name>A0AAE3XF55_9DEIO</name>
<gene>
    <name evidence="8" type="ORF">J2Y00_002562</name>
</gene>
<dbReference type="GO" id="GO:0005886">
    <property type="term" value="C:plasma membrane"/>
    <property type="evidence" value="ECO:0007669"/>
    <property type="project" value="UniProtKB-SubCell"/>
</dbReference>
<evidence type="ECO:0000256" key="1">
    <source>
        <dbReference type="ARBA" id="ARBA00004651"/>
    </source>
</evidence>
<keyword evidence="3 6" id="KW-0812">Transmembrane</keyword>
<keyword evidence="5 6" id="KW-0472">Membrane</keyword>
<evidence type="ECO:0000256" key="3">
    <source>
        <dbReference type="ARBA" id="ARBA00022692"/>
    </source>
</evidence>
<evidence type="ECO:0000256" key="4">
    <source>
        <dbReference type="ARBA" id="ARBA00022989"/>
    </source>
</evidence>